<evidence type="ECO:0000313" key="2">
    <source>
        <dbReference type="Proteomes" id="UP000557307"/>
    </source>
</evidence>
<reference evidence="1 2" key="1">
    <citation type="submission" date="2020-08" db="EMBL/GenBank/DDBJ databases">
        <title>Genomic Encyclopedia of Type Strains, Phase IV (KMG-IV): sequencing the most valuable type-strain genomes for metagenomic binning, comparative biology and taxonomic classification.</title>
        <authorList>
            <person name="Goeker M."/>
        </authorList>
    </citation>
    <scope>NUCLEOTIDE SEQUENCE [LARGE SCALE GENOMIC DNA]</scope>
    <source>
        <strain evidence="1 2">DSM 105074</strain>
    </source>
</reference>
<gene>
    <name evidence="1" type="ORF">HNQ92_001262</name>
</gene>
<evidence type="ECO:0008006" key="3">
    <source>
        <dbReference type="Google" id="ProtNLM"/>
    </source>
</evidence>
<evidence type="ECO:0000313" key="1">
    <source>
        <dbReference type="EMBL" id="MBB5283136.1"/>
    </source>
</evidence>
<dbReference type="AlphaFoldDB" id="A0A840TG45"/>
<sequence length="88" mass="10242">MKATEKVDIDTLISRADALIKEGTDFLMKEGKILELDNWLSITEYAKKYNLSTQNVSQWIRRGVISEDDYIEIGKFGKKLVRDVPYRE</sequence>
<name>A0A840TG45_9BACT</name>
<organism evidence="1 2">
    <name type="scientific">Rhabdobacter roseus</name>
    <dbReference type="NCBI Taxonomy" id="1655419"/>
    <lineage>
        <taxon>Bacteria</taxon>
        <taxon>Pseudomonadati</taxon>
        <taxon>Bacteroidota</taxon>
        <taxon>Cytophagia</taxon>
        <taxon>Cytophagales</taxon>
        <taxon>Cytophagaceae</taxon>
        <taxon>Rhabdobacter</taxon>
    </lineage>
</organism>
<protein>
    <recommendedName>
        <fullName evidence="3">Helix-turn-helix domain-containing protein</fullName>
    </recommendedName>
</protein>
<comment type="caution">
    <text evidence="1">The sequence shown here is derived from an EMBL/GenBank/DDBJ whole genome shotgun (WGS) entry which is preliminary data.</text>
</comment>
<proteinExistence type="predicted"/>
<keyword evidence="2" id="KW-1185">Reference proteome</keyword>
<dbReference type="EMBL" id="JACHGF010000002">
    <property type="protein sequence ID" value="MBB5283136.1"/>
    <property type="molecule type" value="Genomic_DNA"/>
</dbReference>
<accession>A0A840TG45</accession>
<dbReference type="Proteomes" id="UP000557307">
    <property type="component" value="Unassembled WGS sequence"/>
</dbReference>
<dbReference type="RefSeq" id="WP_184172267.1">
    <property type="nucleotide sequence ID" value="NZ_JACHGF010000002.1"/>
</dbReference>